<dbReference type="PANTHER" id="PTHR48483:SF1">
    <property type="entry name" value="INTERLEUKIN-12 RECEPTOR SUBUNIT BETA-1-RELATED"/>
    <property type="match status" value="1"/>
</dbReference>
<dbReference type="InterPro" id="IPR053073">
    <property type="entry name" value="IL11/IL27_subunit_beta"/>
</dbReference>
<feature type="transmembrane region" description="Helical" evidence="2">
    <location>
        <begin position="694"/>
        <end position="715"/>
    </location>
</feature>
<feature type="chain" id="PRO_5026191610" evidence="3">
    <location>
        <begin position="29"/>
        <end position="849"/>
    </location>
</feature>
<reference evidence="5 6" key="1">
    <citation type="submission" date="2019-02" db="EMBL/GenBank/DDBJ databases">
        <title>Opniocepnalus argus genome.</title>
        <authorList>
            <person name="Zhou C."/>
            <person name="Xiao S."/>
        </authorList>
    </citation>
    <scope>NUCLEOTIDE SEQUENCE [LARGE SCALE GENOMIC DNA]</scope>
    <source>
        <strain evidence="5">OARG1902GOOAL</strain>
        <tissue evidence="5">Muscle</tissue>
    </source>
</reference>
<keyword evidence="3" id="KW-0732">Signal</keyword>
<keyword evidence="2" id="KW-0812">Transmembrane</keyword>
<name>A0A6G1PLA8_CHAAH</name>
<dbReference type="SUPFAM" id="SSF49265">
    <property type="entry name" value="Fibronectin type III"/>
    <property type="match status" value="2"/>
</dbReference>
<reference evidence="6" key="2">
    <citation type="submission" date="2019-02" db="EMBL/GenBank/DDBJ databases">
        <title>Opniocepnalus argus Var Kimnra genome.</title>
        <authorList>
            <person name="Zhou C."/>
            <person name="Xiao S."/>
        </authorList>
    </citation>
    <scope>NUCLEOTIDE SEQUENCE [LARGE SCALE GENOMIC DNA]</scope>
</reference>
<proteinExistence type="predicted"/>
<sequence>METLKCWSLLNGYIVMFMFLTDVGTGSACDAPSSPQCFRKNADDSVYMCEWSMNTTEGNVTFDIYFNENKFERYKETRCIINEEKLIKHQPVDIWVKAHIGNSSCASPRTSVVLEHTIKYEPPRHILVSWLKNNLSLTWAAADKHQALAEIWLQQDKLLTVPWDKRLTNTTYSSLQNQVIVGNLLKHSAYHVKIRQRSTLAQNPLWSNWSEFTVPAGSACETLSNPQCFRKKAEDSVYICEWSMSMTETNVIFDIYLNTNKLGSYKETRCTLNEEQLIKYRTVDIWVKAHVRNFSCASPRTSVVLEQTIKYEAPRHISVSWIKNNLSLIWTAAEEHPALAEIWFRRAVHLTGPWEKRLANTTYKTLKNQVIVGNLLKHSAYQVQIRQRSTQAQNPLWSNWSEVTVPAELEHEPKVTVTITHLNGTRMVTLTWKPMPHAAAVTGVTYILEDTLSQGCTCGKEKHPIVTKNHTASMYVAYSAVNISIFARNTVGVSPPAVIQVPSKPAAELKICDDVVLKELNNASCHEWWEFQDGDTRSKNVMTVSRKRKKPKYKITNDMRDYVRYLYFEQTCYKRKLQTVKMCIFYKKQGVPHKEPGDLIAFGETETSVELSWKAIPLVEQQGHLTHYSLCSIKINSLEQEDCHNISAQWLKYHLENLTPESKYNISLAGVTEVGQGPKATVTIKTLPEKPLNVWLSFGLLFGFFLMSTMGTVVLKRIKSKILPPVPVPVIPDFIPHQLDSQEMLEEKEEVDELMLLQPHPEVMPVSEDAEESSVLPMDWSDSSDEDMENDRGDTKMSGGTSHGDDDPNSTDQILRNSGDITNLEQVDNEITMLMYRNGLVFDVKTDSP</sequence>
<dbReference type="CDD" id="cd00063">
    <property type="entry name" value="FN3"/>
    <property type="match status" value="1"/>
</dbReference>
<evidence type="ECO:0000313" key="6">
    <source>
        <dbReference type="Proteomes" id="UP000503349"/>
    </source>
</evidence>
<dbReference type="Gene3D" id="2.60.40.10">
    <property type="entry name" value="Immunoglobulins"/>
    <property type="match status" value="3"/>
</dbReference>
<dbReference type="AlphaFoldDB" id="A0A6G1PLA8"/>
<evidence type="ECO:0000259" key="4">
    <source>
        <dbReference type="PROSITE" id="PS50853"/>
    </source>
</evidence>
<accession>A0A6G1PLA8</accession>
<feature type="signal peptide" evidence="3">
    <location>
        <begin position="1"/>
        <end position="28"/>
    </location>
</feature>
<keyword evidence="5" id="KW-0675">Receptor</keyword>
<keyword evidence="2" id="KW-0472">Membrane</keyword>
<organism evidence="5 6">
    <name type="scientific">Channa argus</name>
    <name type="common">Northern snakehead</name>
    <name type="synonym">Ophicephalus argus</name>
    <dbReference type="NCBI Taxonomy" id="215402"/>
    <lineage>
        <taxon>Eukaryota</taxon>
        <taxon>Metazoa</taxon>
        <taxon>Chordata</taxon>
        <taxon>Craniata</taxon>
        <taxon>Vertebrata</taxon>
        <taxon>Euteleostomi</taxon>
        <taxon>Actinopterygii</taxon>
        <taxon>Neopterygii</taxon>
        <taxon>Teleostei</taxon>
        <taxon>Neoteleostei</taxon>
        <taxon>Acanthomorphata</taxon>
        <taxon>Anabantaria</taxon>
        <taxon>Anabantiformes</taxon>
        <taxon>Channoidei</taxon>
        <taxon>Channidae</taxon>
        <taxon>Channa</taxon>
    </lineage>
</organism>
<dbReference type="EMBL" id="CM015717">
    <property type="protein sequence ID" value="KAF3690768.1"/>
    <property type="molecule type" value="Genomic_DNA"/>
</dbReference>
<dbReference type="OrthoDB" id="8945484at2759"/>
<feature type="domain" description="Fibronectin type-III" evidence="4">
    <location>
        <begin position="313"/>
        <end position="408"/>
    </location>
</feature>
<dbReference type="Pfam" id="PF00041">
    <property type="entry name" value="fn3"/>
    <property type="match status" value="1"/>
</dbReference>
<gene>
    <name evidence="5" type="ORF">EXN66_Car006441</name>
</gene>
<dbReference type="InterPro" id="IPR013783">
    <property type="entry name" value="Ig-like_fold"/>
</dbReference>
<keyword evidence="6" id="KW-1185">Reference proteome</keyword>
<dbReference type="InterPro" id="IPR036116">
    <property type="entry name" value="FN3_sf"/>
</dbReference>
<dbReference type="PANTHER" id="PTHR48483">
    <property type="entry name" value="INTERLEUKIN-27 SUBUNIT BETA"/>
    <property type="match status" value="1"/>
</dbReference>
<feature type="domain" description="Fibronectin type-III" evidence="4">
    <location>
        <begin position="595"/>
        <end position="690"/>
    </location>
</feature>
<dbReference type="PROSITE" id="PS50853">
    <property type="entry name" value="FN3"/>
    <property type="match status" value="3"/>
</dbReference>
<protein>
    <submittedName>
        <fullName evidence="5">Interleukin-12 receptor subunit beta-1</fullName>
    </submittedName>
</protein>
<keyword evidence="2" id="KW-1133">Transmembrane helix</keyword>
<evidence type="ECO:0000313" key="5">
    <source>
        <dbReference type="EMBL" id="KAF3690768.1"/>
    </source>
</evidence>
<evidence type="ECO:0000256" key="2">
    <source>
        <dbReference type="SAM" id="Phobius"/>
    </source>
</evidence>
<feature type="region of interest" description="Disordered" evidence="1">
    <location>
        <begin position="762"/>
        <end position="821"/>
    </location>
</feature>
<evidence type="ECO:0000256" key="3">
    <source>
        <dbReference type="SAM" id="SignalP"/>
    </source>
</evidence>
<dbReference type="InterPro" id="IPR003961">
    <property type="entry name" value="FN3_dom"/>
</dbReference>
<evidence type="ECO:0000256" key="1">
    <source>
        <dbReference type="SAM" id="MobiDB-lite"/>
    </source>
</evidence>
<feature type="domain" description="Fibronectin type-III" evidence="4">
    <location>
        <begin position="122"/>
        <end position="217"/>
    </location>
</feature>
<feature type="compositionally biased region" description="Polar residues" evidence="1">
    <location>
        <begin position="810"/>
        <end position="821"/>
    </location>
</feature>
<dbReference type="Proteomes" id="UP000503349">
    <property type="component" value="Chromosome 6"/>
</dbReference>
<dbReference type="SMART" id="SM00060">
    <property type="entry name" value="FN3"/>
    <property type="match status" value="4"/>
</dbReference>